<feature type="domain" description="EF-hand" evidence="3">
    <location>
        <begin position="58"/>
        <end position="93"/>
    </location>
</feature>
<gene>
    <name evidence="4" type="ORF">HT585_28540</name>
</gene>
<reference evidence="4 5" key="1">
    <citation type="submission" date="2020-06" db="EMBL/GenBank/DDBJ databases">
        <authorList>
            <person name="Grouzdev D.S."/>
        </authorList>
    </citation>
    <scope>NUCLEOTIDE SEQUENCE [LARGE SCALE GENOMIC DNA]</scope>
    <source>
        <strain evidence="4 5">HO-A22</strain>
    </source>
</reference>
<proteinExistence type="predicted"/>
<feature type="domain" description="EF-hand" evidence="3">
    <location>
        <begin position="101"/>
        <end position="136"/>
    </location>
</feature>
<accession>A0A7Y6UQR8</accession>
<feature type="region of interest" description="Disordered" evidence="1">
    <location>
        <begin position="135"/>
        <end position="158"/>
    </location>
</feature>
<sequence>MFKVSMTVLMTLGMWSGQVLADDDVGPRWGWGQGPGSGMMQRLGAIDTNDDGMISDDEAAAQVELVFAAMDSDDDGELTEDEYLSVRMGPGRGFNAARQKVMQERKKTRFAQMDPDKNGKVSKAEFMAAGKARFEAADTDKDGRVTPWEFRAQHRNSM</sequence>
<feature type="signal peptide" evidence="2">
    <location>
        <begin position="1"/>
        <end position="21"/>
    </location>
</feature>
<dbReference type="InterPro" id="IPR018247">
    <property type="entry name" value="EF_Hand_1_Ca_BS"/>
</dbReference>
<feature type="compositionally biased region" description="Basic and acidic residues" evidence="1">
    <location>
        <begin position="135"/>
        <end position="144"/>
    </location>
</feature>
<evidence type="ECO:0000313" key="4">
    <source>
        <dbReference type="EMBL" id="NVD42826.1"/>
    </source>
</evidence>
<dbReference type="RefSeq" id="WP_176356178.1">
    <property type="nucleotide sequence ID" value="NZ_JABWDU010000011.1"/>
</dbReference>
<dbReference type="PROSITE" id="PS00018">
    <property type="entry name" value="EF_HAND_1"/>
    <property type="match status" value="3"/>
</dbReference>
<keyword evidence="2" id="KW-0732">Signal</keyword>
<evidence type="ECO:0000313" key="5">
    <source>
        <dbReference type="Proteomes" id="UP000520198"/>
    </source>
</evidence>
<dbReference type="Gene3D" id="1.10.238.10">
    <property type="entry name" value="EF-hand"/>
    <property type="match status" value="2"/>
</dbReference>
<dbReference type="InterPro" id="IPR011992">
    <property type="entry name" value="EF-hand-dom_pair"/>
</dbReference>
<dbReference type="Pfam" id="PF13202">
    <property type="entry name" value="EF-hand_5"/>
    <property type="match status" value="4"/>
</dbReference>
<evidence type="ECO:0000256" key="1">
    <source>
        <dbReference type="SAM" id="MobiDB-lite"/>
    </source>
</evidence>
<organism evidence="4 5">
    <name type="scientific">Ensifer oleiphilus</name>
    <dbReference type="NCBI Taxonomy" id="2742698"/>
    <lineage>
        <taxon>Bacteria</taxon>
        <taxon>Pseudomonadati</taxon>
        <taxon>Pseudomonadota</taxon>
        <taxon>Alphaproteobacteria</taxon>
        <taxon>Hyphomicrobiales</taxon>
        <taxon>Rhizobiaceae</taxon>
        <taxon>Sinorhizobium/Ensifer group</taxon>
        <taxon>Ensifer</taxon>
    </lineage>
</organism>
<evidence type="ECO:0000256" key="2">
    <source>
        <dbReference type="SAM" id="SignalP"/>
    </source>
</evidence>
<name>A0A7Y6UQR8_9HYPH</name>
<feature type="chain" id="PRO_5030746202" evidence="2">
    <location>
        <begin position="22"/>
        <end position="158"/>
    </location>
</feature>
<evidence type="ECO:0000259" key="3">
    <source>
        <dbReference type="PROSITE" id="PS50222"/>
    </source>
</evidence>
<protein>
    <submittedName>
        <fullName evidence="4">EF-hand domain-containing protein</fullName>
    </submittedName>
</protein>
<dbReference type="InterPro" id="IPR002048">
    <property type="entry name" value="EF_hand_dom"/>
</dbReference>
<dbReference type="AlphaFoldDB" id="A0A7Y6UQR8"/>
<keyword evidence="5" id="KW-1185">Reference proteome</keyword>
<dbReference type="SUPFAM" id="SSF47473">
    <property type="entry name" value="EF-hand"/>
    <property type="match status" value="1"/>
</dbReference>
<dbReference type="GO" id="GO:0005509">
    <property type="term" value="F:calcium ion binding"/>
    <property type="evidence" value="ECO:0007669"/>
    <property type="project" value="InterPro"/>
</dbReference>
<dbReference type="Proteomes" id="UP000520198">
    <property type="component" value="Unassembled WGS sequence"/>
</dbReference>
<comment type="caution">
    <text evidence="4">The sequence shown here is derived from an EMBL/GenBank/DDBJ whole genome shotgun (WGS) entry which is preliminary data.</text>
</comment>
<dbReference type="EMBL" id="JABWDU010000011">
    <property type="protein sequence ID" value="NVD42826.1"/>
    <property type="molecule type" value="Genomic_DNA"/>
</dbReference>
<dbReference type="PROSITE" id="PS50222">
    <property type="entry name" value="EF_HAND_2"/>
    <property type="match status" value="2"/>
</dbReference>